<proteinExistence type="predicted"/>
<evidence type="ECO:0000313" key="4">
    <source>
        <dbReference type="Proteomes" id="UP001189429"/>
    </source>
</evidence>
<feature type="region of interest" description="Disordered" evidence="2">
    <location>
        <begin position="1"/>
        <end position="29"/>
    </location>
</feature>
<dbReference type="EMBL" id="CAUYUJ010018536">
    <property type="protein sequence ID" value="CAK0884360.1"/>
    <property type="molecule type" value="Genomic_DNA"/>
</dbReference>
<reference evidence="3" key="1">
    <citation type="submission" date="2023-10" db="EMBL/GenBank/DDBJ databases">
        <authorList>
            <person name="Chen Y."/>
            <person name="Shah S."/>
            <person name="Dougan E. K."/>
            <person name="Thang M."/>
            <person name="Chan C."/>
        </authorList>
    </citation>
    <scope>NUCLEOTIDE SEQUENCE [LARGE SCALE GENOMIC DNA]</scope>
</reference>
<name>A0ABN9WDF7_9DINO</name>
<keyword evidence="1" id="KW-0175">Coiled coil</keyword>
<gene>
    <name evidence="3" type="ORF">PCOR1329_LOCUS66329</name>
</gene>
<dbReference type="Proteomes" id="UP001189429">
    <property type="component" value="Unassembled WGS sequence"/>
</dbReference>
<comment type="caution">
    <text evidence="3">The sequence shown here is derived from an EMBL/GenBank/DDBJ whole genome shotgun (WGS) entry which is preliminary data.</text>
</comment>
<evidence type="ECO:0000256" key="2">
    <source>
        <dbReference type="SAM" id="MobiDB-lite"/>
    </source>
</evidence>
<sequence>MLKEGAAAERLLADTERQAKKQERDEERQLAQLDKQIRRMKESEFDAQATLDWKSKARKAENMARVRAREEEKMEAHEKWLAQQELRQAARAVQEERELKRAYRQQRNAAEAEFTSKLWTQADELRSTAEKSATLLPREEVLKLLDIPDDTLTEMKHTISRMAHDAVVFDRPAYNAQFAERLEAIRFKVAGAAAAMEEAVQHKAHDFINSTNATDAYDDQQYLMRLAWFLNDMKDEVRALHDKTTGVGKRIQSWDIRNPEKMSLTMSLALDGVTDNIEFRNKFLRIDTAKLAYSNTTQACDALAYMFASNIHPAYESLAHMKDVLDNMSLVVNSVFHDDPPNVAATMTNSTHALLNMAYAQNLAYKNTAQMLMSELVPSVMDRFHCESSGSSASSASLALAVLAAVAGWVSL</sequence>
<evidence type="ECO:0000256" key="1">
    <source>
        <dbReference type="SAM" id="Coils"/>
    </source>
</evidence>
<accession>A0ABN9WDF7</accession>
<organism evidence="3 4">
    <name type="scientific">Prorocentrum cordatum</name>
    <dbReference type="NCBI Taxonomy" id="2364126"/>
    <lineage>
        <taxon>Eukaryota</taxon>
        <taxon>Sar</taxon>
        <taxon>Alveolata</taxon>
        <taxon>Dinophyceae</taxon>
        <taxon>Prorocentrales</taxon>
        <taxon>Prorocentraceae</taxon>
        <taxon>Prorocentrum</taxon>
    </lineage>
</organism>
<protein>
    <submittedName>
        <fullName evidence="3">Uncharacterized protein</fullName>
    </submittedName>
</protein>
<evidence type="ECO:0000313" key="3">
    <source>
        <dbReference type="EMBL" id="CAK0884360.1"/>
    </source>
</evidence>
<feature type="coiled-coil region" evidence="1">
    <location>
        <begin position="82"/>
        <end position="113"/>
    </location>
</feature>
<keyword evidence="4" id="KW-1185">Reference proteome</keyword>